<dbReference type="InterPro" id="IPR029063">
    <property type="entry name" value="SAM-dependent_MTases_sf"/>
</dbReference>
<dbReference type="EMBL" id="HBHP01008590">
    <property type="protein sequence ID" value="CAD9754726.1"/>
    <property type="molecule type" value="Transcribed_RNA"/>
</dbReference>
<dbReference type="AlphaFoldDB" id="A0A7S2TK04"/>
<dbReference type="Gene3D" id="3.40.50.150">
    <property type="entry name" value="Vaccinia Virus protein VP39"/>
    <property type="match status" value="1"/>
</dbReference>
<organism evidence="1">
    <name type="scientific">Lotharella oceanica</name>
    <dbReference type="NCBI Taxonomy" id="641309"/>
    <lineage>
        <taxon>Eukaryota</taxon>
        <taxon>Sar</taxon>
        <taxon>Rhizaria</taxon>
        <taxon>Cercozoa</taxon>
        <taxon>Chlorarachniophyceae</taxon>
        <taxon>Lotharella</taxon>
    </lineage>
</organism>
<sequence>MAKFAELNEIILKHAPVAACKNTLAAVPLRNFRRVPGPDPRVVYPAMWGDEMEVAMKTLANWKPKTYFEWGAGGSTRWLTAFTSDTVISVDTFKAWCEKVTEDPFVDCLKKQGVFKQHCVDTGNVPIRGFGSLNGGGAEAEKLAHEFVNAIDMFNVSRYDVILVDGRFRQGCALKALHYVDEETSIVIIHDFWSRWEKYDFLLKYYRPLGRSRTIGVLKKRPESELPPDWRNAYKKYATVRYQA</sequence>
<gene>
    <name evidence="1" type="ORF">LSP00402_LOCUS5358</name>
</gene>
<reference evidence="1" key="1">
    <citation type="submission" date="2021-01" db="EMBL/GenBank/DDBJ databases">
        <authorList>
            <person name="Corre E."/>
            <person name="Pelletier E."/>
            <person name="Niang G."/>
            <person name="Scheremetjew M."/>
            <person name="Finn R."/>
            <person name="Kale V."/>
            <person name="Holt S."/>
            <person name="Cochrane G."/>
            <person name="Meng A."/>
            <person name="Brown T."/>
            <person name="Cohen L."/>
        </authorList>
    </citation>
    <scope>NUCLEOTIDE SEQUENCE</scope>
    <source>
        <strain evidence="1">CCMP622</strain>
    </source>
</reference>
<accession>A0A7S2TK04</accession>
<protein>
    <submittedName>
        <fullName evidence="1">Uncharacterized protein</fullName>
    </submittedName>
</protein>
<evidence type="ECO:0000313" key="1">
    <source>
        <dbReference type="EMBL" id="CAD9754726.1"/>
    </source>
</evidence>
<name>A0A7S2TK04_9EUKA</name>
<proteinExistence type="predicted"/>